<dbReference type="Gene3D" id="2.60.200.20">
    <property type="match status" value="1"/>
</dbReference>
<evidence type="ECO:0000313" key="3">
    <source>
        <dbReference type="EMBL" id="KAK5992159.1"/>
    </source>
</evidence>
<dbReference type="InterPro" id="IPR000253">
    <property type="entry name" value="FHA_dom"/>
</dbReference>
<organism evidence="3 4">
    <name type="scientific">Cladobotryum mycophilum</name>
    <dbReference type="NCBI Taxonomy" id="491253"/>
    <lineage>
        <taxon>Eukaryota</taxon>
        <taxon>Fungi</taxon>
        <taxon>Dikarya</taxon>
        <taxon>Ascomycota</taxon>
        <taxon>Pezizomycotina</taxon>
        <taxon>Sordariomycetes</taxon>
        <taxon>Hypocreomycetidae</taxon>
        <taxon>Hypocreales</taxon>
        <taxon>Hypocreaceae</taxon>
        <taxon>Cladobotryum</taxon>
    </lineage>
</organism>
<evidence type="ECO:0000256" key="1">
    <source>
        <dbReference type="SAM" id="MobiDB-lite"/>
    </source>
</evidence>
<dbReference type="Proteomes" id="UP001338125">
    <property type="component" value="Unassembled WGS sequence"/>
</dbReference>
<reference evidence="3 4" key="1">
    <citation type="submission" date="2024-01" db="EMBL/GenBank/DDBJ databases">
        <title>Complete genome of Cladobotryum mycophilum ATHUM6906.</title>
        <authorList>
            <person name="Christinaki A.C."/>
            <person name="Myridakis A.I."/>
            <person name="Kouvelis V.N."/>
        </authorList>
    </citation>
    <scope>NUCLEOTIDE SEQUENCE [LARGE SCALE GENOMIC DNA]</scope>
    <source>
        <strain evidence="3 4">ATHUM6906</strain>
    </source>
</reference>
<protein>
    <recommendedName>
        <fullName evidence="2">FHA domain-containing protein</fullName>
    </recommendedName>
</protein>
<name>A0ABR0SJ18_9HYPO</name>
<dbReference type="EMBL" id="JAVFKD010000012">
    <property type="protein sequence ID" value="KAK5992159.1"/>
    <property type="molecule type" value="Genomic_DNA"/>
</dbReference>
<evidence type="ECO:0000259" key="2">
    <source>
        <dbReference type="PROSITE" id="PS50006"/>
    </source>
</evidence>
<proteinExistence type="predicted"/>
<dbReference type="InterPro" id="IPR008984">
    <property type="entry name" value="SMAD_FHA_dom_sf"/>
</dbReference>
<evidence type="ECO:0000313" key="4">
    <source>
        <dbReference type="Proteomes" id="UP001338125"/>
    </source>
</evidence>
<accession>A0ABR0SJ18</accession>
<keyword evidence="4" id="KW-1185">Reference proteome</keyword>
<dbReference type="CDD" id="cd00060">
    <property type="entry name" value="FHA"/>
    <property type="match status" value="1"/>
</dbReference>
<feature type="domain" description="FHA" evidence="2">
    <location>
        <begin position="79"/>
        <end position="125"/>
    </location>
</feature>
<comment type="caution">
    <text evidence="3">The sequence shown here is derived from an EMBL/GenBank/DDBJ whole genome shotgun (WGS) entry which is preliminary data.</text>
</comment>
<dbReference type="PROSITE" id="PS50006">
    <property type="entry name" value="FHA_DOMAIN"/>
    <property type="match status" value="1"/>
</dbReference>
<feature type="region of interest" description="Disordered" evidence="1">
    <location>
        <begin position="33"/>
        <end position="62"/>
    </location>
</feature>
<gene>
    <name evidence="3" type="ORF">PT974_05559</name>
</gene>
<sequence>MATHHDDIIAWLIPTSRHSWADKSTHLPENTLLTTTIPPSKSPFPSSPLSHHHHLTTEKPPKRALRLSFNTPTKQPGAFVIGTDARTCDIVLPNLRGISSQHCSLGFDAEARLTLTDFSESGTSVWYDWESNGDQTDYSWILSAGCSSTAFPAMAQRITIDIQGIRFQLVVNDHSSDWDAYRAKVDDLSELPYEDTTAPWEDSTWPVDQPLFQSIVVKNLDNQPAGEVYLWNLARPWEPMVKASA</sequence>
<dbReference type="Pfam" id="PF00498">
    <property type="entry name" value="FHA"/>
    <property type="match status" value="1"/>
</dbReference>
<dbReference type="SUPFAM" id="SSF49879">
    <property type="entry name" value="SMAD/FHA domain"/>
    <property type="match status" value="1"/>
</dbReference>